<dbReference type="EMBL" id="MU151060">
    <property type="protein sequence ID" value="KAF9453561.1"/>
    <property type="molecule type" value="Genomic_DNA"/>
</dbReference>
<dbReference type="Proteomes" id="UP000807342">
    <property type="component" value="Unassembled WGS sequence"/>
</dbReference>
<evidence type="ECO:0000313" key="2">
    <source>
        <dbReference type="Proteomes" id="UP000807342"/>
    </source>
</evidence>
<comment type="caution">
    <text evidence="1">The sequence shown here is derived from an EMBL/GenBank/DDBJ whole genome shotgun (WGS) entry which is preliminary data.</text>
</comment>
<protein>
    <submittedName>
        <fullName evidence="1">Uncharacterized protein</fullName>
    </submittedName>
</protein>
<dbReference type="AlphaFoldDB" id="A0A9P6C622"/>
<evidence type="ECO:0000313" key="1">
    <source>
        <dbReference type="EMBL" id="KAF9453561.1"/>
    </source>
</evidence>
<keyword evidence="2" id="KW-1185">Reference proteome</keyword>
<proteinExistence type="predicted"/>
<accession>A0A9P6C622</accession>
<organism evidence="1 2">
    <name type="scientific">Macrolepiota fuliginosa MF-IS2</name>
    <dbReference type="NCBI Taxonomy" id="1400762"/>
    <lineage>
        <taxon>Eukaryota</taxon>
        <taxon>Fungi</taxon>
        <taxon>Dikarya</taxon>
        <taxon>Basidiomycota</taxon>
        <taxon>Agaricomycotina</taxon>
        <taxon>Agaricomycetes</taxon>
        <taxon>Agaricomycetidae</taxon>
        <taxon>Agaricales</taxon>
        <taxon>Agaricineae</taxon>
        <taxon>Agaricaceae</taxon>
        <taxon>Macrolepiota</taxon>
    </lineage>
</organism>
<name>A0A9P6C622_9AGAR</name>
<gene>
    <name evidence="1" type="ORF">P691DRAFT_755414</name>
</gene>
<dbReference type="OrthoDB" id="2836053at2759"/>
<sequence length="236" mass="26651">MTAISPHLPQELVEEIIAQAWGLQLSANERILLMTSLPLVSRSVLGAYIRISSIDIHIPSSSYAETFLQTLREGAPRYPTPRTMSAAADLCSSISFEIVQRNPTLRAKHWSTEPPMGVVLSDLLYSLRLFGDLPNFRTLTIRYVDVDINDIFDWARFIDFPRTVEWLVLEYRQTEVDVPQPKIIITPPPPSRSPHISLWTLPFLKHLRVSGGSEEVVSRLASSAPNLKTLRHDVGR</sequence>
<reference evidence="1" key="1">
    <citation type="submission" date="2020-11" db="EMBL/GenBank/DDBJ databases">
        <authorList>
            <consortium name="DOE Joint Genome Institute"/>
            <person name="Ahrendt S."/>
            <person name="Riley R."/>
            <person name="Andreopoulos W."/>
            <person name="Labutti K."/>
            <person name="Pangilinan J."/>
            <person name="Ruiz-Duenas F.J."/>
            <person name="Barrasa J.M."/>
            <person name="Sanchez-Garcia M."/>
            <person name="Camarero S."/>
            <person name="Miyauchi S."/>
            <person name="Serrano A."/>
            <person name="Linde D."/>
            <person name="Babiker R."/>
            <person name="Drula E."/>
            <person name="Ayuso-Fernandez I."/>
            <person name="Pacheco R."/>
            <person name="Padilla G."/>
            <person name="Ferreira P."/>
            <person name="Barriuso J."/>
            <person name="Kellner H."/>
            <person name="Castanera R."/>
            <person name="Alfaro M."/>
            <person name="Ramirez L."/>
            <person name="Pisabarro A.G."/>
            <person name="Kuo A."/>
            <person name="Tritt A."/>
            <person name="Lipzen A."/>
            <person name="He G."/>
            <person name="Yan M."/>
            <person name="Ng V."/>
            <person name="Cullen D."/>
            <person name="Martin F."/>
            <person name="Rosso M.-N."/>
            <person name="Henrissat B."/>
            <person name="Hibbett D."/>
            <person name="Martinez A.T."/>
            <person name="Grigoriev I.V."/>
        </authorList>
    </citation>
    <scope>NUCLEOTIDE SEQUENCE</scope>
    <source>
        <strain evidence="1">MF-IS2</strain>
    </source>
</reference>